<feature type="transmembrane region" description="Helical" evidence="15">
    <location>
        <begin position="20"/>
        <end position="42"/>
    </location>
</feature>
<evidence type="ECO:0000256" key="11">
    <source>
        <dbReference type="ARBA" id="ARBA00023128"/>
    </source>
</evidence>
<dbReference type="Pfam" id="PF00970">
    <property type="entry name" value="FAD_binding_6"/>
    <property type="match status" value="1"/>
</dbReference>
<feature type="binding site" evidence="13">
    <location>
        <position position="107"/>
    </location>
    <ligand>
        <name>FAD</name>
        <dbReference type="ChEBI" id="CHEBI:57692"/>
    </ligand>
</feature>
<dbReference type="CDD" id="cd06183">
    <property type="entry name" value="cyt_b5_reduct_like"/>
    <property type="match status" value="1"/>
</dbReference>
<dbReference type="InterPro" id="IPR001433">
    <property type="entry name" value="OxRdtase_FAD/NAD-bd"/>
</dbReference>
<evidence type="ECO:0000256" key="13">
    <source>
        <dbReference type="PIRSR" id="PIRSR601834-1"/>
    </source>
</evidence>
<keyword evidence="6" id="KW-1000">Mitochondrion outer membrane</keyword>
<comment type="subcellular location">
    <subcellularLocation>
        <location evidence="2">Mitochondrion outer membrane</location>
    </subcellularLocation>
</comment>
<dbReference type="InterPro" id="IPR001709">
    <property type="entry name" value="Flavoprot_Pyr_Nucl_cyt_Rdtase"/>
</dbReference>
<dbReference type="EMBL" id="JBHFFA010000008">
    <property type="protein sequence ID" value="KAL2610398.1"/>
    <property type="molecule type" value="Genomic_DNA"/>
</dbReference>
<comment type="cofactor">
    <cofactor evidence="1 13 14">
        <name>FAD</name>
        <dbReference type="ChEBI" id="CHEBI:57692"/>
    </cofactor>
</comment>
<dbReference type="FunFam" id="3.40.50.80:FF:000019">
    <property type="entry name" value="NADH-cytochrome b5 reductase"/>
    <property type="match status" value="1"/>
</dbReference>
<dbReference type="SUPFAM" id="SSF63380">
    <property type="entry name" value="Riboflavin synthase domain-like"/>
    <property type="match status" value="1"/>
</dbReference>
<proteinExistence type="inferred from homology"/>
<dbReference type="SUPFAM" id="SSF52343">
    <property type="entry name" value="Ferredoxin reductase-like, C-terminal NADP-linked domain"/>
    <property type="match status" value="1"/>
</dbReference>
<dbReference type="GO" id="GO:0090524">
    <property type="term" value="F:cytochrome-b5 reductase activity, acting on NADH"/>
    <property type="evidence" value="ECO:0007669"/>
    <property type="project" value="UniProtKB-EC"/>
</dbReference>
<dbReference type="InterPro" id="IPR017927">
    <property type="entry name" value="FAD-bd_FR_type"/>
</dbReference>
<dbReference type="EC" id="1.6.2.2" evidence="14"/>
<dbReference type="PROSITE" id="PS51384">
    <property type="entry name" value="FAD_FR"/>
    <property type="match status" value="1"/>
</dbReference>
<evidence type="ECO:0000256" key="2">
    <source>
        <dbReference type="ARBA" id="ARBA00004294"/>
    </source>
</evidence>
<accession>A0ABD1XNV7</accession>
<dbReference type="InterPro" id="IPR017938">
    <property type="entry name" value="Riboflavin_synthase-like_b-brl"/>
</dbReference>
<dbReference type="PRINTS" id="PR00406">
    <property type="entry name" value="CYTB5RDTASE"/>
</dbReference>
<feature type="binding site" evidence="13">
    <location>
        <position position="125"/>
    </location>
    <ligand>
        <name>FAD</name>
        <dbReference type="ChEBI" id="CHEBI:57692"/>
    </ligand>
</feature>
<dbReference type="FunFam" id="2.40.30.10:FF:000032">
    <property type="entry name" value="NADH-cytochrome b5 reductase"/>
    <property type="match status" value="1"/>
</dbReference>
<name>A0ABD1XNV7_9MARC</name>
<evidence type="ECO:0000256" key="6">
    <source>
        <dbReference type="ARBA" id="ARBA00022787"/>
    </source>
</evidence>
<evidence type="ECO:0000256" key="4">
    <source>
        <dbReference type="ARBA" id="ARBA00022630"/>
    </source>
</evidence>
<sequence>MAASSSSPDTAVAAALTDDNVAMVGIAVAVVAVIVGSAILFLKLKKKGSLNPEKWTSFMLEKKTQVSPNVVKLRFALASKTAILGLPIGQHVSCRGTDLEGEEVIKPYTPTTLDSDVGYFELVVKVYEKGRMSGYFGRMKEGEYLMCKGPKGRFRYTPNMMRAFGMIAGGTGLTPCYQVTRAILENPKDKTVVSLIYANVTFDDILLKDDLDRMAKEFPDRFKVYYVLNQPPAGWEGGVGFVSAEMIKEHLPAPAVDIQILRCGPPPMNKAMATHLDSLGYTKEMQFQF</sequence>
<dbReference type="Gene3D" id="3.40.50.80">
    <property type="entry name" value="Nucleotide-binding domain of ferredoxin-NADP reductase (FNR) module"/>
    <property type="match status" value="1"/>
</dbReference>
<dbReference type="InterPro" id="IPR039261">
    <property type="entry name" value="FNR_nucleotide-bd"/>
</dbReference>
<keyword evidence="9 14" id="KW-0560">Oxidoreductase</keyword>
<dbReference type="GO" id="GO:0005741">
    <property type="term" value="C:mitochondrial outer membrane"/>
    <property type="evidence" value="ECO:0007669"/>
    <property type="project" value="UniProtKB-SubCell"/>
</dbReference>
<keyword evidence="11" id="KW-0496">Mitochondrion</keyword>
<comment type="catalytic activity">
    <reaction evidence="14">
        <text>2 Fe(III)-[cytochrome b5] + NADH = 2 Fe(II)-[cytochrome b5] + NAD(+) + H(+)</text>
        <dbReference type="Rhea" id="RHEA:46680"/>
        <dbReference type="Rhea" id="RHEA-COMP:10438"/>
        <dbReference type="Rhea" id="RHEA-COMP:10439"/>
        <dbReference type="ChEBI" id="CHEBI:15378"/>
        <dbReference type="ChEBI" id="CHEBI:29033"/>
        <dbReference type="ChEBI" id="CHEBI:29034"/>
        <dbReference type="ChEBI" id="CHEBI:57540"/>
        <dbReference type="ChEBI" id="CHEBI:57945"/>
        <dbReference type="EC" id="1.6.2.2"/>
    </reaction>
</comment>
<keyword evidence="10 14" id="KW-0520">NAD</keyword>
<evidence type="ECO:0000313" key="17">
    <source>
        <dbReference type="EMBL" id="KAL2610398.1"/>
    </source>
</evidence>
<feature type="binding site" evidence="13">
    <location>
        <position position="123"/>
    </location>
    <ligand>
        <name>FAD</name>
        <dbReference type="ChEBI" id="CHEBI:57692"/>
    </ligand>
</feature>
<dbReference type="Gene3D" id="2.40.30.10">
    <property type="entry name" value="Translation factors"/>
    <property type="match status" value="1"/>
</dbReference>
<protein>
    <recommendedName>
        <fullName evidence="14">NADH-cytochrome b5 reductase</fullName>
        <ecNumber evidence="14">1.6.2.2</ecNumber>
    </recommendedName>
</protein>
<evidence type="ECO:0000256" key="7">
    <source>
        <dbReference type="ARBA" id="ARBA00022827"/>
    </source>
</evidence>
<dbReference type="Pfam" id="PF00175">
    <property type="entry name" value="NAD_binding_1"/>
    <property type="match status" value="1"/>
</dbReference>
<dbReference type="PANTHER" id="PTHR19370">
    <property type="entry name" value="NADH-CYTOCHROME B5 REDUCTASE"/>
    <property type="match status" value="1"/>
</dbReference>
<feature type="binding site" evidence="13">
    <location>
        <position position="133"/>
    </location>
    <ligand>
        <name>FAD</name>
        <dbReference type="ChEBI" id="CHEBI:57692"/>
    </ligand>
</feature>
<evidence type="ECO:0000256" key="3">
    <source>
        <dbReference type="ARBA" id="ARBA00006105"/>
    </source>
</evidence>
<evidence type="ECO:0000259" key="16">
    <source>
        <dbReference type="PROSITE" id="PS51384"/>
    </source>
</evidence>
<evidence type="ECO:0000256" key="15">
    <source>
        <dbReference type="SAM" id="Phobius"/>
    </source>
</evidence>
<feature type="binding site" evidence="13">
    <location>
        <position position="108"/>
    </location>
    <ligand>
        <name>FAD</name>
        <dbReference type="ChEBI" id="CHEBI:57692"/>
    </ligand>
</feature>
<reference evidence="17 18" key="1">
    <citation type="submission" date="2024-09" db="EMBL/GenBank/DDBJ databases">
        <title>Chromosome-scale assembly of Riccia fluitans.</title>
        <authorList>
            <person name="Paukszto L."/>
            <person name="Sawicki J."/>
            <person name="Karawczyk K."/>
            <person name="Piernik-Szablinska J."/>
            <person name="Szczecinska M."/>
            <person name="Mazdziarz M."/>
        </authorList>
    </citation>
    <scope>NUCLEOTIDE SEQUENCE [LARGE SCALE GENOMIC DNA]</scope>
    <source>
        <strain evidence="17">Rf_01</strain>
        <tissue evidence="17">Aerial parts of the thallus</tissue>
    </source>
</reference>
<evidence type="ECO:0000256" key="1">
    <source>
        <dbReference type="ARBA" id="ARBA00001974"/>
    </source>
</evidence>
<evidence type="ECO:0000256" key="10">
    <source>
        <dbReference type="ARBA" id="ARBA00023027"/>
    </source>
</evidence>
<evidence type="ECO:0000256" key="9">
    <source>
        <dbReference type="ARBA" id="ARBA00023002"/>
    </source>
</evidence>
<dbReference type="AlphaFoldDB" id="A0ABD1XNV7"/>
<feature type="binding site" evidence="13">
    <location>
        <position position="174"/>
    </location>
    <ligand>
        <name>FAD</name>
        <dbReference type="ChEBI" id="CHEBI:57692"/>
    </ligand>
</feature>
<keyword evidence="18" id="KW-1185">Reference proteome</keyword>
<dbReference type="InterPro" id="IPR001834">
    <property type="entry name" value="CBR-like"/>
</dbReference>
<evidence type="ECO:0000256" key="5">
    <source>
        <dbReference type="ARBA" id="ARBA00022692"/>
    </source>
</evidence>
<keyword evidence="7 13" id="KW-0274">FAD</keyword>
<dbReference type="PRINTS" id="PR00371">
    <property type="entry name" value="FPNCR"/>
</dbReference>
<dbReference type="PANTHER" id="PTHR19370:SF184">
    <property type="entry name" value="NADH-CYTOCHROME B5 REDUCTASE-LIKE"/>
    <property type="match status" value="1"/>
</dbReference>
<keyword evidence="4 13" id="KW-0285">Flavoprotein</keyword>
<feature type="domain" description="FAD-binding FR-type" evidence="16">
    <location>
        <begin position="53"/>
        <end position="157"/>
    </location>
</feature>
<keyword evidence="12 15" id="KW-0472">Membrane</keyword>
<evidence type="ECO:0000313" key="18">
    <source>
        <dbReference type="Proteomes" id="UP001605036"/>
    </source>
</evidence>
<keyword evidence="8 15" id="KW-1133">Transmembrane helix</keyword>
<comment type="caution">
    <text evidence="17">The sequence shown here is derived from an EMBL/GenBank/DDBJ whole genome shotgun (WGS) entry which is preliminary data.</text>
</comment>
<evidence type="ECO:0000256" key="8">
    <source>
        <dbReference type="ARBA" id="ARBA00022989"/>
    </source>
</evidence>
<dbReference type="Proteomes" id="UP001605036">
    <property type="component" value="Unassembled WGS sequence"/>
</dbReference>
<comment type="similarity">
    <text evidence="3 14">Belongs to the flavoprotein pyridine nucleotide cytochrome reductase family.</text>
</comment>
<feature type="binding site" evidence="13">
    <location>
        <position position="132"/>
    </location>
    <ligand>
        <name>FAD</name>
        <dbReference type="ChEBI" id="CHEBI:57692"/>
    </ligand>
</feature>
<keyword evidence="5 15" id="KW-0812">Transmembrane</keyword>
<dbReference type="InterPro" id="IPR008333">
    <property type="entry name" value="Cbr1-like_FAD-bd_dom"/>
</dbReference>
<gene>
    <name evidence="17" type="ORF">R1flu_028971</name>
</gene>
<organism evidence="17 18">
    <name type="scientific">Riccia fluitans</name>
    <dbReference type="NCBI Taxonomy" id="41844"/>
    <lineage>
        <taxon>Eukaryota</taxon>
        <taxon>Viridiplantae</taxon>
        <taxon>Streptophyta</taxon>
        <taxon>Embryophyta</taxon>
        <taxon>Marchantiophyta</taxon>
        <taxon>Marchantiopsida</taxon>
        <taxon>Marchantiidae</taxon>
        <taxon>Marchantiales</taxon>
        <taxon>Ricciaceae</taxon>
        <taxon>Riccia</taxon>
    </lineage>
</organism>
<evidence type="ECO:0000256" key="12">
    <source>
        <dbReference type="ARBA" id="ARBA00023136"/>
    </source>
</evidence>
<evidence type="ECO:0000256" key="14">
    <source>
        <dbReference type="RuleBase" id="RU361226"/>
    </source>
</evidence>